<dbReference type="GO" id="GO:0045259">
    <property type="term" value="C:proton-transporting ATP synthase complex"/>
    <property type="evidence" value="ECO:0007669"/>
    <property type="project" value="UniProtKB-KW"/>
</dbReference>
<keyword evidence="3 12" id="KW-0813">Transport</keyword>
<dbReference type="GO" id="GO:0005886">
    <property type="term" value="C:plasma membrane"/>
    <property type="evidence" value="ECO:0007669"/>
    <property type="project" value="UniProtKB-SubCell"/>
</dbReference>
<evidence type="ECO:0000256" key="10">
    <source>
        <dbReference type="ARBA" id="ARBA00023136"/>
    </source>
</evidence>
<keyword evidence="5 12" id="KW-0812">Transmembrane</keyword>
<comment type="subcellular location">
    <subcellularLocation>
        <location evidence="12">Cell membrane</location>
        <topology evidence="12">Multi-pass membrane protein</topology>
    </subcellularLocation>
    <subcellularLocation>
        <location evidence="1">Membrane</location>
        <topology evidence="1">Multi-pass membrane protein</topology>
    </subcellularLocation>
</comment>
<keyword evidence="12" id="KW-1003">Cell membrane</keyword>
<feature type="domain" description="V-ATPase proteolipid subunit C-like" evidence="14">
    <location>
        <begin position="40"/>
        <end position="103"/>
    </location>
</feature>
<reference evidence="15 16" key="1">
    <citation type="journal article" date="2016" name="Nat. Commun.">
        <title>Thousands of microbial genomes shed light on interconnected biogeochemical processes in an aquifer system.</title>
        <authorList>
            <person name="Anantharaman K."/>
            <person name="Brown C.T."/>
            <person name="Hug L.A."/>
            <person name="Sharon I."/>
            <person name="Castelle C.J."/>
            <person name="Probst A.J."/>
            <person name="Thomas B.C."/>
            <person name="Singh A."/>
            <person name="Wilkins M.J."/>
            <person name="Karaoz U."/>
            <person name="Brodie E.L."/>
            <person name="Williams K.H."/>
            <person name="Hubbard S.S."/>
            <person name="Banfield J.F."/>
        </authorList>
    </citation>
    <scope>NUCLEOTIDE SEQUENCE [LARGE SCALE GENOMIC DNA]</scope>
</reference>
<feature type="site" description="Reversibly protonated during proton transport" evidence="12">
    <location>
        <position position="90"/>
    </location>
</feature>
<organism evidence="15 16">
    <name type="scientific">Candidatus Lambdaproteobacteria bacterium RIFOXYD2_FULL_50_16</name>
    <dbReference type="NCBI Taxonomy" id="1817772"/>
    <lineage>
        <taxon>Bacteria</taxon>
        <taxon>Pseudomonadati</taxon>
        <taxon>Pseudomonadota</taxon>
        <taxon>Candidatus Lambdaproteobacteria</taxon>
    </lineage>
</organism>
<gene>
    <name evidence="12" type="primary">atpE</name>
    <name evidence="15" type="ORF">A2527_07465</name>
</gene>
<dbReference type="HAMAP" id="MF_01396">
    <property type="entry name" value="ATP_synth_c_bact"/>
    <property type="match status" value="1"/>
</dbReference>
<evidence type="ECO:0000256" key="7">
    <source>
        <dbReference type="ARBA" id="ARBA00022989"/>
    </source>
</evidence>
<evidence type="ECO:0000313" key="16">
    <source>
        <dbReference type="Proteomes" id="UP000178449"/>
    </source>
</evidence>
<dbReference type="PRINTS" id="PR00124">
    <property type="entry name" value="ATPASEC"/>
</dbReference>
<keyword evidence="7 12" id="KW-1133">Transmembrane helix</keyword>
<evidence type="ECO:0000256" key="9">
    <source>
        <dbReference type="ARBA" id="ARBA00023121"/>
    </source>
</evidence>
<dbReference type="InterPro" id="IPR002379">
    <property type="entry name" value="ATPase_proteolipid_c-like_dom"/>
</dbReference>
<evidence type="ECO:0000259" key="14">
    <source>
        <dbReference type="Pfam" id="PF00137"/>
    </source>
</evidence>
<comment type="function">
    <text evidence="12">Key component of the F(0) channel; it plays a direct role in translocation across the membrane. A homomeric c-ring of between 10-14 subunits forms the central stalk rotor element with the F(1) delta and epsilon subunits.</text>
</comment>
<keyword evidence="13" id="KW-0732">Signal</keyword>
<comment type="function">
    <text evidence="12">F(1)F(0) ATP synthase produces ATP from ADP in the presence of a proton or sodium gradient. F-type ATPases consist of two structural domains, F(1) containing the extramembraneous catalytic core and F(0) containing the membrane proton channel, linked together by a central stalk and a peripheral stalk. During catalysis, ATP synthesis in the catalytic domain of F(1) is coupled via a rotary mechanism of the central stalk subunits to proton translocation.</text>
</comment>
<evidence type="ECO:0000256" key="5">
    <source>
        <dbReference type="ARBA" id="ARBA00022692"/>
    </source>
</evidence>
<evidence type="ECO:0000256" key="11">
    <source>
        <dbReference type="ARBA" id="ARBA00023310"/>
    </source>
</evidence>
<keyword evidence="8 12" id="KW-0406">Ion transport</keyword>
<sequence length="107" mass="10710">MFKKAFFLLFSLLAPMALFAEEAAAAASTGSGLDKMGLALGAGLAIAVAAAGGGIGQGRVGAAALEGIARNPGSADKIFTPMIIGLALIESLVIYALLIAFMLLNKI</sequence>
<dbReference type="STRING" id="1817772.A2527_07465"/>
<accession>A0A1F6GB57</accession>
<evidence type="ECO:0000256" key="3">
    <source>
        <dbReference type="ARBA" id="ARBA00022448"/>
    </source>
</evidence>
<keyword evidence="10 12" id="KW-0472">Membrane</keyword>
<evidence type="ECO:0000256" key="1">
    <source>
        <dbReference type="ARBA" id="ARBA00004141"/>
    </source>
</evidence>
<keyword evidence="9 12" id="KW-0446">Lipid-binding</keyword>
<dbReference type="Pfam" id="PF00137">
    <property type="entry name" value="ATP-synt_C"/>
    <property type="match status" value="1"/>
</dbReference>
<evidence type="ECO:0000256" key="13">
    <source>
        <dbReference type="SAM" id="SignalP"/>
    </source>
</evidence>
<dbReference type="InterPro" id="IPR035921">
    <property type="entry name" value="F/V-ATP_Csub_sf"/>
</dbReference>
<comment type="caution">
    <text evidence="15">The sequence shown here is derived from an EMBL/GenBank/DDBJ whole genome shotgun (WGS) entry which is preliminary data.</text>
</comment>
<protein>
    <recommendedName>
        <fullName evidence="12">ATP synthase subunit c</fullName>
    </recommendedName>
    <alternativeName>
        <fullName evidence="12">ATP synthase F(0) sector subunit c</fullName>
    </alternativeName>
    <alternativeName>
        <fullName evidence="12">F-type ATPase subunit c</fullName>
        <shortName evidence="12">F-ATPase subunit c</shortName>
    </alternativeName>
    <alternativeName>
        <fullName evidence="12">Lipid-binding protein</fullName>
    </alternativeName>
</protein>
<dbReference type="InterPro" id="IPR000454">
    <property type="entry name" value="ATP_synth_F0_csu"/>
</dbReference>
<dbReference type="InterPro" id="IPR020537">
    <property type="entry name" value="ATP_synth_F0_csu_DDCD_BS"/>
</dbReference>
<evidence type="ECO:0000256" key="2">
    <source>
        <dbReference type="ARBA" id="ARBA00006704"/>
    </source>
</evidence>
<dbReference type="Gene3D" id="1.20.20.10">
    <property type="entry name" value="F1F0 ATP synthase subunit C"/>
    <property type="match status" value="1"/>
</dbReference>
<dbReference type="CDD" id="cd18121">
    <property type="entry name" value="ATP-synt_Fo_c"/>
    <property type="match status" value="1"/>
</dbReference>
<feature type="chain" id="PRO_5009524590" description="ATP synthase subunit c" evidence="13">
    <location>
        <begin position="21"/>
        <end position="107"/>
    </location>
</feature>
<feature type="signal peptide" evidence="13">
    <location>
        <begin position="1"/>
        <end position="20"/>
    </location>
</feature>
<dbReference type="GO" id="GO:0046933">
    <property type="term" value="F:proton-transporting ATP synthase activity, rotational mechanism"/>
    <property type="evidence" value="ECO:0007669"/>
    <property type="project" value="UniProtKB-UniRule"/>
</dbReference>
<evidence type="ECO:0000256" key="12">
    <source>
        <dbReference type="HAMAP-Rule" id="MF_01396"/>
    </source>
</evidence>
<keyword evidence="4 12" id="KW-0138">CF(0)</keyword>
<keyword evidence="11 12" id="KW-0066">ATP synthesis</keyword>
<comment type="similarity">
    <text evidence="2 12">Belongs to the ATPase C chain family.</text>
</comment>
<evidence type="ECO:0000256" key="4">
    <source>
        <dbReference type="ARBA" id="ARBA00022547"/>
    </source>
</evidence>
<proteinExistence type="inferred from homology"/>
<dbReference type="EMBL" id="MFNE01000024">
    <property type="protein sequence ID" value="OGG95351.1"/>
    <property type="molecule type" value="Genomic_DNA"/>
</dbReference>
<name>A0A1F6GB57_9PROT</name>
<evidence type="ECO:0000313" key="15">
    <source>
        <dbReference type="EMBL" id="OGG95351.1"/>
    </source>
</evidence>
<dbReference type="GO" id="GO:0008289">
    <property type="term" value="F:lipid binding"/>
    <property type="evidence" value="ECO:0007669"/>
    <property type="project" value="UniProtKB-KW"/>
</dbReference>
<dbReference type="Proteomes" id="UP000178449">
    <property type="component" value="Unassembled WGS sequence"/>
</dbReference>
<feature type="transmembrane region" description="Helical" evidence="12">
    <location>
        <begin position="36"/>
        <end position="57"/>
    </location>
</feature>
<dbReference type="PROSITE" id="PS00605">
    <property type="entry name" value="ATPASE_C"/>
    <property type="match status" value="1"/>
</dbReference>
<dbReference type="GO" id="GO:0033177">
    <property type="term" value="C:proton-transporting two-sector ATPase complex, proton-transporting domain"/>
    <property type="evidence" value="ECO:0007669"/>
    <property type="project" value="InterPro"/>
</dbReference>
<evidence type="ECO:0000256" key="6">
    <source>
        <dbReference type="ARBA" id="ARBA00022781"/>
    </source>
</evidence>
<feature type="transmembrane region" description="Helical" evidence="12">
    <location>
        <begin position="78"/>
        <end position="104"/>
    </location>
</feature>
<dbReference type="SUPFAM" id="SSF81333">
    <property type="entry name" value="F1F0 ATP synthase subunit C"/>
    <property type="match status" value="1"/>
</dbReference>
<evidence type="ECO:0000256" key="8">
    <source>
        <dbReference type="ARBA" id="ARBA00023065"/>
    </source>
</evidence>
<dbReference type="InterPro" id="IPR038662">
    <property type="entry name" value="ATP_synth_F0_csu_sf"/>
</dbReference>
<keyword evidence="6 12" id="KW-0375">Hydrogen ion transport</keyword>
<dbReference type="AlphaFoldDB" id="A0A1F6GB57"/>